<keyword evidence="3" id="KW-0677">Repeat</keyword>
<feature type="non-terminal residue" evidence="12">
    <location>
        <position position="580"/>
    </location>
</feature>
<feature type="compositionally biased region" description="Basic and acidic residues" evidence="9">
    <location>
        <begin position="335"/>
        <end position="352"/>
    </location>
</feature>
<keyword evidence="4" id="KW-0508">mRNA splicing</keyword>
<dbReference type="PANTHER" id="PTHR11864">
    <property type="entry name" value="PRE-MRNA-PROCESSING PROTEIN PRP40"/>
    <property type="match status" value="1"/>
</dbReference>
<dbReference type="PANTHER" id="PTHR11864:SF31">
    <property type="entry name" value="PRE-MRNA-PROCESSING PROTEIN 40A-LIKE ISOFORM X1"/>
    <property type="match status" value="1"/>
</dbReference>
<comment type="function">
    <text evidence="6">Binds the phosphorylated C-terminal domain (CTD) of the largest subunit of RNA polymerase II and functions as a scaffold for RNA processing machineries. May be involved in pre-mRNA splicing.</text>
</comment>
<evidence type="ECO:0000256" key="6">
    <source>
        <dbReference type="ARBA" id="ARBA00056384"/>
    </source>
</evidence>
<comment type="similarity">
    <text evidence="7">Belongs to the PRPF40 family.</text>
</comment>
<evidence type="ECO:0000256" key="5">
    <source>
        <dbReference type="ARBA" id="ARBA00023242"/>
    </source>
</evidence>
<dbReference type="FunFam" id="1.10.10.440:FF:000024">
    <property type="entry name" value="Pre-mRNA-processing protein 40A"/>
    <property type="match status" value="1"/>
</dbReference>
<dbReference type="InterPro" id="IPR001202">
    <property type="entry name" value="WW_dom"/>
</dbReference>
<dbReference type="GO" id="GO:0005685">
    <property type="term" value="C:U1 snRNP"/>
    <property type="evidence" value="ECO:0007669"/>
    <property type="project" value="TreeGrafter"/>
</dbReference>
<evidence type="ECO:0000313" key="12">
    <source>
        <dbReference type="EMBL" id="EPS62863.1"/>
    </source>
</evidence>
<keyword evidence="2" id="KW-0507">mRNA processing</keyword>
<sequence length="580" mass="64859">FLNILFNSVLYSCPKARLLSLSKSTLQVNLKQFIARASQSSLSLYPQASGPITSSIPLTQPVAFASSYFFQGLPSSNVSIPSYQFQPSSHLPVHATSTGVQPWLLSSQTAAVPLQQNISSPGSVQAANGSNASYQAASDWLEYEAADGRRYYYNKITKVSSWEKPLELMTPLERADASTVWKEFSTPEGKKYYYNKETKESKWTIPDELKLARELAEKAAAEGLLPQINTSSTVSATTDGTFTEKPSASPTVSASPSLSAAPLVSDADASTLKVSESPARHGTQIAASSFGVASLGGAGTSSATEIPENAAVTSTVSNTDSTMISSTDSPIVRKSPREGDVTLDDENPKKGTPEAGRTDIAPQEERDVDDEPILYSTKQEAKNVFKSLLESTNVGADWSWDQAMRVIIGDKRYGALKTLGERKQTFNEYIMQRKKVEAEEKRLKQRIAKKDFVKMLEESEELTSSTRWSKAVSMFEDDERFKAVDHEADRQDLFRNYLVDLQKKEKVKAEEEYQHNKLKFRKYLESCDIIKVDSQWRKVQDLMEDDERSRLLSKIDRLDIFQDYIRDLEKEEEEQRKRQK</sequence>
<dbReference type="GO" id="GO:0071004">
    <property type="term" value="C:U2-type prespliceosome"/>
    <property type="evidence" value="ECO:0007669"/>
    <property type="project" value="TreeGrafter"/>
</dbReference>
<dbReference type="PROSITE" id="PS51676">
    <property type="entry name" value="FF"/>
    <property type="match status" value="3"/>
</dbReference>
<evidence type="ECO:0000259" key="10">
    <source>
        <dbReference type="PROSITE" id="PS50020"/>
    </source>
</evidence>
<dbReference type="GO" id="GO:0003723">
    <property type="term" value="F:RNA binding"/>
    <property type="evidence" value="ECO:0007669"/>
    <property type="project" value="TreeGrafter"/>
</dbReference>
<feature type="domain" description="FF" evidence="11">
    <location>
        <begin position="445"/>
        <end position="500"/>
    </location>
</feature>
<dbReference type="SUPFAM" id="SSF81698">
    <property type="entry name" value="FF domain"/>
    <property type="match status" value="3"/>
</dbReference>
<dbReference type="Gene3D" id="2.20.70.10">
    <property type="match status" value="2"/>
</dbReference>
<dbReference type="SMART" id="SM00441">
    <property type="entry name" value="FF"/>
    <property type="match status" value="3"/>
</dbReference>
<comment type="subunit">
    <text evidence="8">Interacts (via the WW domains) with the phosphorylated C-terminal domain of NRPB1 (via CTD domain).</text>
</comment>
<dbReference type="SMART" id="SM00456">
    <property type="entry name" value="WW"/>
    <property type="match status" value="2"/>
</dbReference>
<feature type="domain" description="FF" evidence="11">
    <location>
        <begin position="378"/>
        <end position="432"/>
    </location>
</feature>
<keyword evidence="5" id="KW-0539">Nucleus</keyword>
<name>S8DJ59_9LAMI</name>
<dbReference type="Pfam" id="PF01846">
    <property type="entry name" value="FF"/>
    <property type="match status" value="3"/>
</dbReference>
<protein>
    <recommendedName>
        <fullName evidence="14">Pre-mRNA-processing protein 40A</fullName>
    </recommendedName>
</protein>
<dbReference type="AlphaFoldDB" id="S8DJ59"/>
<dbReference type="Pfam" id="PF00397">
    <property type="entry name" value="WW"/>
    <property type="match status" value="2"/>
</dbReference>
<proteinExistence type="inferred from homology"/>
<organism evidence="12 13">
    <name type="scientific">Genlisea aurea</name>
    <dbReference type="NCBI Taxonomy" id="192259"/>
    <lineage>
        <taxon>Eukaryota</taxon>
        <taxon>Viridiplantae</taxon>
        <taxon>Streptophyta</taxon>
        <taxon>Embryophyta</taxon>
        <taxon>Tracheophyta</taxon>
        <taxon>Spermatophyta</taxon>
        <taxon>Magnoliopsida</taxon>
        <taxon>eudicotyledons</taxon>
        <taxon>Gunneridae</taxon>
        <taxon>Pentapetalae</taxon>
        <taxon>asterids</taxon>
        <taxon>lamiids</taxon>
        <taxon>Lamiales</taxon>
        <taxon>Lentibulariaceae</taxon>
        <taxon>Genlisea</taxon>
    </lineage>
</organism>
<feature type="domain" description="WW" evidence="10">
    <location>
        <begin position="175"/>
        <end position="208"/>
    </location>
</feature>
<evidence type="ECO:0000259" key="11">
    <source>
        <dbReference type="PROSITE" id="PS51676"/>
    </source>
</evidence>
<evidence type="ECO:0008006" key="14">
    <source>
        <dbReference type="Google" id="ProtNLM"/>
    </source>
</evidence>
<dbReference type="CDD" id="cd00201">
    <property type="entry name" value="WW"/>
    <property type="match status" value="2"/>
</dbReference>
<dbReference type="InterPro" id="IPR036020">
    <property type="entry name" value="WW_dom_sf"/>
</dbReference>
<dbReference type="SUPFAM" id="SSF51045">
    <property type="entry name" value="WW domain"/>
    <property type="match status" value="2"/>
</dbReference>
<evidence type="ECO:0000256" key="9">
    <source>
        <dbReference type="SAM" id="MobiDB-lite"/>
    </source>
</evidence>
<dbReference type="FunFam" id="1.10.10.440:FF:000013">
    <property type="entry name" value="pre-mRNA-processing protein 40A isoform X1"/>
    <property type="match status" value="1"/>
</dbReference>
<evidence type="ECO:0000256" key="3">
    <source>
        <dbReference type="ARBA" id="ARBA00022737"/>
    </source>
</evidence>
<dbReference type="Proteomes" id="UP000015453">
    <property type="component" value="Unassembled WGS sequence"/>
</dbReference>
<evidence type="ECO:0000256" key="2">
    <source>
        <dbReference type="ARBA" id="ARBA00022664"/>
    </source>
</evidence>
<feature type="compositionally biased region" description="Polar residues" evidence="9">
    <location>
        <begin position="231"/>
        <end position="241"/>
    </location>
</feature>
<keyword evidence="13" id="KW-1185">Reference proteome</keyword>
<dbReference type="GO" id="GO:0070063">
    <property type="term" value="F:RNA polymerase binding"/>
    <property type="evidence" value="ECO:0007669"/>
    <property type="project" value="UniProtKB-ARBA"/>
</dbReference>
<comment type="subcellular location">
    <subcellularLocation>
        <location evidence="1">Nucleus</location>
    </subcellularLocation>
</comment>
<feature type="compositionally biased region" description="Polar residues" evidence="9">
    <location>
        <begin position="311"/>
        <end position="329"/>
    </location>
</feature>
<evidence type="ECO:0000256" key="7">
    <source>
        <dbReference type="ARBA" id="ARBA00061317"/>
    </source>
</evidence>
<dbReference type="InterPro" id="IPR039726">
    <property type="entry name" value="Prp40-like"/>
</dbReference>
<dbReference type="InterPro" id="IPR002713">
    <property type="entry name" value="FF_domain"/>
</dbReference>
<reference evidence="12 13" key="1">
    <citation type="journal article" date="2013" name="BMC Genomics">
        <title>The miniature genome of a carnivorous plant Genlisea aurea contains a low number of genes and short non-coding sequences.</title>
        <authorList>
            <person name="Leushkin E.V."/>
            <person name="Sutormin R.A."/>
            <person name="Nabieva E.R."/>
            <person name="Penin A.A."/>
            <person name="Kondrashov A.S."/>
            <person name="Logacheva M.D."/>
        </authorList>
    </citation>
    <scope>NUCLEOTIDE SEQUENCE [LARGE SCALE GENOMIC DNA]</scope>
</reference>
<feature type="compositionally biased region" description="Low complexity" evidence="9">
    <location>
        <begin position="246"/>
        <end position="260"/>
    </location>
</feature>
<dbReference type="PROSITE" id="PS01159">
    <property type="entry name" value="WW_DOMAIN_1"/>
    <property type="match status" value="1"/>
</dbReference>
<evidence type="ECO:0000313" key="13">
    <source>
        <dbReference type="Proteomes" id="UP000015453"/>
    </source>
</evidence>
<comment type="caution">
    <text evidence="12">The sequence shown here is derived from an EMBL/GenBank/DDBJ whole genome shotgun (WGS) entry which is preliminary data.</text>
</comment>
<evidence type="ECO:0000256" key="8">
    <source>
        <dbReference type="ARBA" id="ARBA00064817"/>
    </source>
</evidence>
<dbReference type="GO" id="GO:0045292">
    <property type="term" value="P:mRNA cis splicing, via spliceosome"/>
    <property type="evidence" value="ECO:0007669"/>
    <property type="project" value="InterPro"/>
</dbReference>
<feature type="region of interest" description="Disordered" evidence="9">
    <location>
        <begin position="231"/>
        <end position="260"/>
    </location>
</feature>
<evidence type="ECO:0000256" key="4">
    <source>
        <dbReference type="ARBA" id="ARBA00023187"/>
    </source>
</evidence>
<feature type="domain" description="WW" evidence="10">
    <location>
        <begin position="134"/>
        <end position="167"/>
    </location>
</feature>
<feature type="region of interest" description="Disordered" evidence="9">
    <location>
        <begin position="299"/>
        <end position="369"/>
    </location>
</feature>
<dbReference type="PROSITE" id="PS50020">
    <property type="entry name" value="WW_DOMAIN_2"/>
    <property type="match status" value="2"/>
</dbReference>
<dbReference type="EMBL" id="AUSU01005844">
    <property type="protein sequence ID" value="EPS62863.1"/>
    <property type="molecule type" value="Genomic_DNA"/>
</dbReference>
<feature type="non-terminal residue" evidence="12">
    <location>
        <position position="1"/>
    </location>
</feature>
<evidence type="ECO:0000256" key="1">
    <source>
        <dbReference type="ARBA" id="ARBA00004123"/>
    </source>
</evidence>
<gene>
    <name evidence="12" type="ORF">M569_11923</name>
</gene>
<accession>S8DJ59</accession>
<dbReference type="OrthoDB" id="187617at2759"/>
<feature type="domain" description="FF" evidence="11">
    <location>
        <begin position="513"/>
        <end position="567"/>
    </location>
</feature>
<dbReference type="InterPro" id="IPR036517">
    <property type="entry name" value="FF_domain_sf"/>
</dbReference>
<dbReference type="Gene3D" id="1.10.10.440">
    <property type="entry name" value="FF domain"/>
    <property type="match status" value="3"/>
</dbReference>